<dbReference type="RefSeq" id="WP_298383419.1">
    <property type="nucleotide sequence ID" value="NZ_JBFSHR010000019.1"/>
</dbReference>
<evidence type="ECO:0000313" key="2">
    <source>
        <dbReference type="EMBL" id="MEX6429569.1"/>
    </source>
</evidence>
<organism evidence="2 3">
    <name type="scientific">Ferrimicrobium acidiphilum</name>
    <dbReference type="NCBI Taxonomy" id="121039"/>
    <lineage>
        <taxon>Bacteria</taxon>
        <taxon>Bacillati</taxon>
        <taxon>Actinomycetota</taxon>
        <taxon>Acidimicrobiia</taxon>
        <taxon>Acidimicrobiales</taxon>
        <taxon>Acidimicrobiaceae</taxon>
        <taxon>Ferrimicrobium</taxon>
    </lineage>
</organism>
<proteinExistence type="predicted"/>
<evidence type="ECO:0008006" key="4">
    <source>
        <dbReference type="Google" id="ProtNLM"/>
    </source>
</evidence>
<evidence type="ECO:0000256" key="1">
    <source>
        <dbReference type="SAM" id="SignalP"/>
    </source>
</evidence>
<feature type="chain" id="PRO_5046987149" description="Lipoprotein" evidence="1">
    <location>
        <begin position="23"/>
        <end position="126"/>
    </location>
</feature>
<reference evidence="2 3" key="1">
    <citation type="submission" date="2024-07" db="EMBL/GenBank/DDBJ databases">
        <title>Draft Genome Sequence of Ferrimicrobium acidiphilum Strain YE2023, Isolated from a Pulp of Bioleach Reactor.</title>
        <authorList>
            <person name="Elkina Y.A."/>
            <person name="Bulaeva A.G."/>
            <person name="Beletsky A.V."/>
            <person name="Mardanov A.V."/>
        </authorList>
    </citation>
    <scope>NUCLEOTIDE SEQUENCE [LARGE SCALE GENOMIC DNA]</scope>
    <source>
        <strain evidence="2 3">YE2023</strain>
    </source>
</reference>
<comment type="caution">
    <text evidence="2">The sequence shown here is derived from an EMBL/GenBank/DDBJ whole genome shotgun (WGS) entry which is preliminary data.</text>
</comment>
<accession>A0ABV3Y533</accession>
<keyword evidence="3" id="KW-1185">Reference proteome</keyword>
<dbReference type="PROSITE" id="PS51257">
    <property type="entry name" value="PROKAR_LIPOPROTEIN"/>
    <property type="match status" value="1"/>
</dbReference>
<evidence type="ECO:0000313" key="3">
    <source>
        <dbReference type="Proteomes" id="UP001560267"/>
    </source>
</evidence>
<protein>
    <recommendedName>
        <fullName evidence="4">Lipoprotein</fullName>
    </recommendedName>
</protein>
<dbReference type="Proteomes" id="UP001560267">
    <property type="component" value="Unassembled WGS sequence"/>
</dbReference>
<sequence>MRGRPARALLVASVFACTTMLASCGGARSVSGTSAANCVGALQRAIAAAPSGDSFRGLAQLNAEGLARLGFHTVAPGQYCVVMFLDRKLSNRSRFVLDLYGYTEHPVHLVGHVRRYRRHPKLLDLA</sequence>
<name>A0ABV3Y533_9ACTN</name>
<gene>
    <name evidence="2" type="ORF">AB6A68_06910</name>
</gene>
<feature type="signal peptide" evidence="1">
    <location>
        <begin position="1"/>
        <end position="22"/>
    </location>
</feature>
<dbReference type="EMBL" id="JBFSHR010000019">
    <property type="protein sequence ID" value="MEX6429569.1"/>
    <property type="molecule type" value="Genomic_DNA"/>
</dbReference>
<keyword evidence="1" id="KW-0732">Signal</keyword>